<evidence type="ECO:0008006" key="3">
    <source>
        <dbReference type="Google" id="ProtNLM"/>
    </source>
</evidence>
<gene>
    <name evidence="1" type="ORF">V0288_04280</name>
</gene>
<sequence length="79" mass="9057">MKIERPDEQELTPEEQRELEKLRAIIEQAIADGIITKGERDRISSAMRSDGKVTRQELELVRTLITEKINAGELTTDYS</sequence>
<evidence type="ECO:0000313" key="2">
    <source>
        <dbReference type="Proteomes" id="UP001328733"/>
    </source>
</evidence>
<evidence type="ECO:0000313" key="1">
    <source>
        <dbReference type="EMBL" id="MEG3436328.1"/>
    </source>
</evidence>
<organism evidence="1 2">
    <name type="scientific">Pannus brasiliensis CCIBt3594</name>
    <dbReference type="NCBI Taxonomy" id="1427578"/>
    <lineage>
        <taxon>Bacteria</taxon>
        <taxon>Bacillati</taxon>
        <taxon>Cyanobacteriota</taxon>
        <taxon>Cyanophyceae</taxon>
        <taxon>Oscillatoriophycideae</taxon>
        <taxon>Chroococcales</taxon>
        <taxon>Microcystaceae</taxon>
        <taxon>Pannus</taxon>
    </lineage>
</organism>
<comment type="caution">
    <text evidence="1">The sequence shown here is derived from an EMBL/GenBank/DDBJ whole genome shotgun (WGS) entry which is preliminary data.</text>
</comment>
<proteinExistence type="predicted"/>
<dbReference type="RefSeq" id="WP_332863783.1">
    <property type="nucleotide sequence ID" value="NZ_JBAFSM010000005.1"/>
</dbReference>
<reference evidence="1 2" key="1">
    <citation type="submission" date="2024-01" db="EMBL/GenBank/DDBJ databases">
        <title>Genomic insights into the taxonomy and metabolism of the cyanobacterium Pannus brasiliensis CCIBt3594.</title>
        <authorList>
            <person name="Machado M."/>
            <person name="Botero N.B."/>
            <person name="Andreote A.P.D."/>
            <person name="Feitosa A.M.T."/>
            <person name="Popin R."/>
            <person name="Sivonen K."/>
            <person name="Fiore M.F."/>
        </authorList>
    </citation>
    <scope>NUCLEOTIDE SEQUENCE [LARGE SCALE GENOMIC DNA]</scope>
    <source>
        <strain evidence="1 2">CCIBt3594</strain>
    </source>
</reference>
<dbReference type="Proteomes" id="UP001328733">
    <property type="component" value="Unassembled WGS sequence"/>
</dbReference>
<dbReference type="AlphaFoldDB" id="A0AAW9QSN4"/>
<name>A0AAW9QSN4_9CHRO</name>
<protein>
    <recommendedName>
        <fullName evidence="3">CARD domain-containing protein</fullName>
    </recommendedName>
</protein>
<accession>A0AAW9QSN4</accession>
<dbReference type="EMBL" id="JBAFSM010000005">
    <property type="protein sequence ID" value="MEG3436328.1"/>
    <property type="molecule type" value="Genomic_DNA"/>
</dbReference>
<keyword evidence="2" id="KW-1185">Reference proteome</keyword>